<keyword evidence="10" id="KW-0233">DNA recombination</keyword>
<comment type="similarity">
    <text evidence="1">Belongs to the RuvC family.</text>
</comment>
<dbReference type="RefSeq" id="WP_268041836.1">
    <property type="nucleotide sequence ID" value="NZ_CP104064.1"/>
</dbReference>
<dbReference type="PANTHER" id="PTHR30194">
    <property type="entry name" value="CROSSOVER JUNCTION ENDODEOXYRIBONUCLEASE RUVC"/>
    <property type="match status" value="1"/>
</dbReference>
<evidence type="ECO:0000313" key="12">
    <source>
        <dbReference type="EMBL" id="WAH35030.1"/>
    </source>
</evidence>
<dbReference type="SUPFAM" id="SSF53098">
    <property type="entry name" value="Ribonuclease H-like"/>
    <property type="match status" value="1"/>
</dbReference>
<dbReference type="InterPro" id="IPR012337">
    <property type="entry name" value="RNaseH-like_sf"/>
</dbReference>
<keyword evidence="13" id="KW-1185">Reference proteome</keyword>
<evidence type="ECO:0000256" key="10">
    <source>
        <dbReference type="ARBA" id="ARBA00023172"/>
    </source>
</evidence>
<evidence type="ECO:0000256" key="9">
    <source>
        <dbReference type="ARBA" id="ARBA00023125"/>
    </source>
</evidence>
<dbReference type="Proteomes" id="UP001164803">
    <property type="component" value="Chromosome"/>
</dbReference>
<keyword evidence="3" id="KW-0540">Nuclease</keyword>
<evidence type="ECO:0000256" key="3">
    <source>
        <dbReference type="ARBA" id="ARBA00022722"/>
    </source>
</evidence>
<dbReference type="EMBL" id="CP104064">
    <property type="protein sequence ID" value="WAH35030.1"/>
    <property type="molecule type" value="Genomic_DNA"/>
</dbReference>
<evidence type="ECO:0000256" key="5">
    <source>
        <dbReference type="ARBA" id="ARBA00022759"/>
    </source>
</evidence>
<keyword evidence="2" id="KW-0963">Cytoplasm</keyword>
<protein>
    <submittedName>
        <fullName evidence="12">Crossover junction endodeoxyribonuclease RuvC</fullName>
    </submittedName>
</protein>
<dbReference type="PRINTS" id="PR00696">
    <property type="entry name" value="RSOLVASERUVC"/>
</dbReference>
<evidence type="ECO:0000256" key="8">
    <source>
        <dbReference type="ARBA" id="ARBA00022842"/>
    </source>
</evidence>
<accession>A0ABY6YZA2</accession>
<dbReference type="Pfam" id="PF02075">
    <property type="entry name" value="RuvC"/>
    <property type="match status" value="1"/>
</dbReference>
<evidence type="ECO:0000256" key="11">
    <source>
        <dbReference type="ARBA" id="ARBA00023204"/>
    </source>
</evidence>
<dbReference type="Gene3D" id="3.30.420.10">
    <property type="entry name" value="Ribonuclease H-like superfamily/Ribonuclease H"/>
    <property type="match status" value="1"/>
</dbReference>
<evidence type="ECO:0000256" key="2">
    <source>
        <dbReference type="ARBA" id="ARBA00022490"/>
    </source>
</evidence>
<gene>
    <name evidence="12" type="ORF">NZD86_11890</name>
</gene>
<evidence type="ECO:0000256" key="1">
    <source>
        <dbReference type="ARBA" id="ARBA00009518"/>
    </source>
</evidence>
<name>A0ABY6YZA2_9BACL</name>
<keyword evidence="5" id="KW-0255">Endonuclease</keyword>
<keyword evidence="7" id="KW-0378">Hydrolase</keyword>
<keyword evidence="9" id="KW-0238">DNA-binding</keyword>
<evidence type="ECO:0000256" key="7">
    <source>
        <dbReference type="ARBA" id="ARBA00022801"/>
    </source>
</evidence>
<dbReference type="PANTHER" id="PTHR30194:SF3">
    <property type="entry name" value="CROSSOVER JUNCTION ENDODEOXYRIBONUCLEASE RUVC"/>
    <property type="match status" value="1"/>
</dbReference>
<evidence type="ECO:0000313" key="13">
    <source>
        <dbReference type="Proteomes" id="UP001164803"/>
    </source>
</evidence>
<evidence type="ECO:0000256" key="6">
    <source>
        <dbReference type="ARBA" id="ARBA00022763"/>
    </source>
</evidence>
<sequence>MKILGVDHATHHAGIALFESDWMNNDTDLAFVTFSAIDLSKCDESPMSAMFQIVKLWIFDHRPDVVALEKPMALRNGDVARKLIEVYAACKLAAEQSNVSVMELAPQLGKLHTIGHAGAEKEDVARALQARFDLDYDSIAIPVYYKDKKRKGQVRERLYDVSDACALCVAAAEIKAREVAG</sequence>
<proteinExistence type="inferred from homology"/>
<keyword evidence="6" id="KW-0227">DNA damage</keyword>
<dbReference type="InterPro" id="IPR036397">
    <property type="entry name" value="RNaseH_sf"/>
</dbReference>
<keyword evidence="4" id="KW-0479">Metal-binding</keyword>
<reference evidence="12" key="1">
    <citation type="submission" date="2022-08" db="EMBL/GenBank/DDBJ databases">
        <title>Alicyclobacillus dauci DSM2870, complete genome.</title>
        <authorList>
            <person name="Wang Q."/>
            <person name="Cai R."/>
            <person name="Wang Z."/>
        </authorList>
    </citation>
    <scope>NUCLEOTIDE SEQUENCE</scope>
    <source>
        <strain evidence="12">DSM 28700</strain>
    </source>
</reference>
<organism evidence="12 13">
    <name type="scientific">Alicyclobacillus dauci</name>
    <dbReference type="NCBI Taxonomy" id="1475485"/>
    <lineage>
        <taxon>Bacteria</taxon>
        <taxon>Bacillati</taxon>
        <taxon>Bacillota</taxon>
        <taxon>Bacilli</taxon>
        <taxon>Bacillales</taxon>
        <taxon>Alicyclobacillaceae</taxon>
        <taxon>Alicyclobacillus</taxon>
    </lineage>
</organism>
<evidence type="ECO:0000256" key="4">
    <source>
        <dbReference type="ARBA" id="ARBA00022723"/>
    </source>
</evidence>
<keyword evidence="8" id="KW-0460">Magnesium</keyword>
<dbReference type="InterPro" id="IPR002176">
    <property type="entry name" value="X-over_junc_endoDNase_RuvC"/>
</dbReference>
<keyword evidence="11" id="KW-0234">DNA repair</keyword>